<accession>A0A0R3KQ97</accession>
<organism evidence="1 2">
    <name type="scientific">Bradyrhizobium jicamae</name>
    <dbReference type="NCBI Taxonomy" id="280332"/>
    <lineage>
        <taxon>Bacteria</taxon>
        <taxon>Pseudomonadati</taxon>
        <taxon>Pseudomonadota</taxon>
        <taxon>Alphaproteobacteria</taxon>
        <taxon>Hyphomicrobiales</taxon>
        <taxon>Nitrobacteraceae</taxon>
        <taxon>Bradyrhizobium</taxon>
    </lineage>
</organism>
<dbReference type="RefSeq" id="WP_057839884.1">
    <property type="nucleotide sequence ID" value="NZ_LLXZ01000205.1"/>
</dbReference>
<dbReference type="Proteomes" id="UP000050863">
    <property type="component" value="Unassembled WGS sequence"/>
</dbReference>
<reference evidence="1 2" key="1">
    <citation type="submission" date="2014-03" db="EMBL/GenBank/DDBJ databases">
        <title>Bradyrhizobium valentinum sp. nov., isolated from effective nodules of Lupinus mariae-josephae, a lupine endemic of basic-lime soils in Eastern Spain.</title>
        <authorList>
            <person name="Duran D."/>
            <person name="Rey L."/>
            <person name="Navarro A."/>
            <person name="Busquets A."/>
            <person name="Imperial J."/>
            <person name="Ruiz-Argueso T."/>
        </authorList>
    </citation>
    <scope>NUCLEOTIDE SEQUENCE [LARGE SCALE GENOMIC DNA]</scope>
    <source>
        <strain evidence="1 2">PAC68</strain>
    </source>
</reference>
<dbReference type="EMBL" id="LLXZ01000205">
    <property type="protein sequence ID" value="KRQ95596.1"/>
    <property type="molecule type" value="Genomic_DNA"/>
</dbReference>
<gene>
    <name evidence="1" type="ORF">CQ12_03120</name>
</gene>
<protein>
    <recommendedName>
        <fullName evidence="3">Serine protease</fullName>
    </recommendedName>
</protein>
<name>A0A0R3KQ97_9BRAD</name>
<evidence type="ECO:0000313" key="1">
    <source>
        <dbReference type="EMBL" id="KRQ95596.1"/>
    </source>
</evidence>
<comment type="caution">
    <text evidence="1">The sequence shown here is derived from an EMBL/GenBank/DDBJ whole genome shotgun (WGS) entry which is preliminary data.</text>
</comment>
<dbReference type="Gene3D" id="2.40.10.10">
    <property type="entry name" value="Trypsin-like serine proteases"/>
    <property type="match status" value="2"/>
</dbReference>
<dbReference type="OrthoDB" id="212300at2"/>
<dbReference type="InterPro" id="IPR009003">
    <property type="entry name" value="Peptidase_S1_PA"/>
</dbReference>
<proteinExistence type="predicted"/>
<dbReference type="Pfam" id="PF13365">
    <property type="entry name" value="Trypsin_2"/>
    <property type="match status" value="1"/>
</dbReference>
<dbReference type="SUPFAM" id="SSF50494">
    <property type="entry name" value="Trypsin-like serine proteases"/>
    <property type="match status" value="1"/>
</dbReference>
<keyword evidence="2" id="KW-1185">Reference proteome</keyword>
<dbReference type="InterPro" id="IPR043504">
    <property type="entry name" value="Peptidase_S1_PA_chymotrypsin"/>
</dbReference>
<dbReference type="AlphaFoldDB" id="A0A0R3KQ97"/>
<evidence type="ECO:0000313" key="2">
    <source>
        <dbReference type="Proteomes" id="UP000050863"/>
    </source>
</evidence>
<sequence length="286" mass="31007">MFHSPKKSVLYCAYRLEVAHSTATGSTKLIQGTAFYVKKNSDLFLVTNRHNLDAPMKDPKYAGYKPSGLKLSGYFNGQYLTAELASPELAIGFPDNDDEDVAAIQVTNVRFKAEGSMVVTQLDYDLLADADMLAKIDVCDLVALPGYPEFYDRNGNRPIMRMGTIASDPESDYCDLGMRPARRIAYEAFSSAGSSGSPVFALAKGMRTGAGLSGGYFRDFCLLGVNAGHLRGRDDMDSSHAGISYCFKSTCIAEAIKDAEHGARQISEGNNPSISLALTREKSSID</sequence>
<evidence type="ECO:0008006" key="3">
    <source>
        <dbReference type="Google" id="ProtNLM"/>
    </source>
</evidence>